<dbReference type="AlphaFoldDB" id="A0A9D2SCH3"/>
<dbReference type="InterPro" id="IPR015797">
    <property type="entry name" value="NUDIX_hydrolase-like_dom_sf"/>
</dbReference>
<organism evidence="8 9">
    <name type="scientific">Candidatus Flavonifractor intestinigallinarum</name>
    <dbReference type="NCBI Taxonomy" id="2838586"/>
    <lineage>
        <taxon>Bacteria</taxon>
        <taxon>Bacillati</taxon>
        <taxon>Bacillota</taxon>
        <taxon>Clostridia</taxon>
        <taxon>Eubacteriales</taxon>
        <taxon>Oscillospiraceae</taxon>
        <taxon>Flavonifractor</taxon>
    </lineage>
</organism>
<dbReference type="GO" id="GO:0046872">
    <property type="term" value="F:metal ion binding"/>
    <property type="evidence" value="ECO:0007669"/>
    <property type="project" value="UniProtKB-KW"/>
</dbReference>
<protein>
    <submittedName>
        <fullName evidence="8">CoA pyrophosphatase</fullName>
    </submittedName>
</protein>
<comment type="cofactor">
    <cofactor evidence="1">
        <name>Mn(2+)</name>
        <dbReference type="ChEBI" id="CHEBI:29035"/>
    </cofactor>
</comment>
<evidence type="ECO:0000256" key="6">
    <source>
        <dbReference type="ARBA" id="ARBA00023211"/>
    </source>
</evidence>
<dbReference type="EMBL" id="DWXO01000090">
    <property type="protein sequence ID" value="HJB81230.1"/>
    <property type="molecule type" value="Genomic_DNA"/>
</dbReference>
<dbReference type="InterPro" id="IPR000086">
    <property type="entry name" value="NUDIX_hydrolase_dom"/>
</dbReference>
<reference evidence="8" key="2">
    <citation type="submission" date="2021-04" db="EMBL/GenBank/DDBJ databases">
        <authorList>
            <person name="Gilroy R."/>
        </authorList>
    </citation>
    <scope>NUCLEOTIDE SEQUENCE</scope>
    <source>
        <strain evidence="8">CHK192-8294</strain>
    </source>
</reference>
<comment type="caution">
    <text evidence="8">The sequence shown here is derived from an EMBL/GenBank/DDBJ whole genome shotgun (WGS) entry which is preliminary data.</text>
</comment>
<sequence length="203" mass="22657">MTLNDFRTRWTGHEPGIQDVKQQYAVLVPLVEGPEGPSLLFEVRASTLVHQPGEVCFPGGRVEPGESPKDCALRETFEELAIPPGEVELIAPLDRLVQQGKFVMHPFLGIVSPAGMAAMTPSPAEVDSTFLVPVEWLLAHPPQVYSYELKPQVAPDFPYDSIGFPRGYRWRSGETTVPVYPWPDRPIWGLTGRIVRHLMEEMA</sequence>
<keyword evidence="6" id="KW-0464">Manganese</keyword>
<dbReference type="PROSITE" id="PS51462">
    <property type="entry name" value="NUDIX"/>
    <property type="match status" value="1"/>
</dbReference>
<evidence type="ECO:0000259" key="7">
    <source>
        <dbReference type="PROSITE" id="PS51462"/>
    </source>
</evidence>
<name>A0A9D2SCH3_9FIRM</name>
<reference evidence="8" key="1">
    <citation type="journal article" date="2021" name="PeerJ">
        <title>Extensive microbial diversity within the chicken gut microbiome revealed by metagenomics and culture.</title>
        <authorList>
            <person name="Gilroy R."/>
            <person name="Ravi A."/>
            <person name="Getino M."/>
            <person name="Pursley I."/>
            <person name="Horton D.L."/>
            <person name="Alikhan N.F."/>
            <person name="Baker D."/>
            <person name="Gharbi K."/>
            <person name="Hall N."/>
            <person name="Watson M."/>
            <person name="Adriaenssens E.M."/>
            <person name="Foster-Nyarko E."/>
            <person name="Jarju S."/>
            <person name="Secka A."/>
            <person name="Antonio M."/>
            <person name="Oren A."/>
            <person name="Chaudhuri R.R."/>
            <person name="La Ragione R."/>
            <person name="Hildebrand F."/>
            <person name="Pallen M.J."/>
        </authorList>
    </citation>
    <scope>NUCLEOTIDE SEQUENCE</scope>
    <source>
        <strain evidence="8">CHK192-8294</strain>
    </source>
</reference>
<dbReference type="InterPro" id="IPR045121">
    <property type="entry name" value="CoAse"/>
</dbReference>
<evidence type="ECO:0000256" key="4">
    <source>
        <dbReference type="ARBA" id="ARBA00022801"/>
    </source>
</evidence>
<evidence type="ECO:0000256" key="1">
    <source>
        <dbReference type="ARBA" id="ARBA00001936"/>
    </source>
</evidence>
<evidence type="ECO:0000256" key="3">
    <source>
        <dbReference type="ARBA" id="ARBA00022723"/>
    </source>
</evidence>
<keyword evidence="3" id="KW-0479">Metal-binding</keyword>
<evidence type="ECO:0000313" key="8">
    <source>
        <dbReference type="EMBL" id="HJB81230.1"/>
    </source>
</evidence>
<keyword evidence="5" id="KW-0460">Magnesium</keyword>
<keyword evidence="4" id="KW-0378">Hydrolase</keyword>
<comment type="cofactor">
    <cofactor evidence="2">
        <name>Mg(2+)</name>
        <dbReference type="ChEBI" id="CHEBI:18420"/>
    </cofactor>
</comment>
<dbReference type="SUPFAM" id="SSF55811">
    <property type="entry name" value="Nudix"/>
    <property type="match status" value="1"/>
</dbReference>
<dbReference type="GO" id="GO:0010945">
    <property type="term" value="F:coenzyme A diphosphatase activity"/>
    <property type="evidence" value="ECO:0007669"/>
    <property type="project" value="InterPro"/>
</dbReference>
<dbReference type="CDD" id="cd03426">
    <property type="entry name" value="NUDIX_CoAse_Nudt7"/>
    <property type="match status" value="1"/>
</dbReference>
<dbReference type="PANTHER" id="PTHR12992">
    <property type="entry name" value="NUDIX HYDROLASE"/>
    <property type="match status" value="1"/>
</dbReference>
<evidence type="ECO:0000313" key="9">
    <source>
        <dbReference type="Proteomes" id="UP000823921"/>
    </source>
</evidence>
<gene>
    <name evidence="8" type="ORF">H9712_09595</name>
</gene>
<proteinExistence type="predicted"/>
<dbReference type="Pfam" id="PF00293">
    <property type="entry name" value="NUDIX"/>
    <property type="match status" value="1"/>
</dbReference>
<dbReference type="Gene3D" id="3.90.79.10">
    <property type="entry name" value="Nucleoside Triphosphate Pyrophosphohydrolase"/>
    <property type="match status" value="1"/>
</dbReference>
<dbReference type="PANTHER" id="PTHR12992:SF11">
    <property type="entry name" value="MITOCHONDRIAL COENZYME A DIPHOSPHATASE NUDT8"/>
    <property type="match status" value="1"/>
</dbReference>
<accession>A0A9D2SCH3</accession>
<feature type="domain" description="Nudix hydrolase" evidence="7">
    <location>
        <begin position="21"/>
        <end position="155"/>
    </location>
</feature>
<evidence type="ECO:0000256" key="2">
    <source>
        <dbReference type="ARBA" id="ARBA00001946"/>
    </source>
</evidence>
<evidence type="ECO:0000256" key="5">
    <source>
        <dbReference type="ARBA" id="ARBA00022842"/>
    </source>
</evidence>
<dbReference type="Proteomes" id="UP000823921">
    <property type="component" value="Unassembled WGS sequence"/>
</dbReference>